<dbReference type="GO" id="GO:0005524">
    <property type="term" value="F:ATP binding"/>
    <property type="evidence" value="ECO:0007669"/>
    <property type="project" value="UniProtKB-KW"/>
</dbReference>
<organism evidence="6 7">
    <name type="scientific">Xanthocytophaga flava</name>
    <dbReference type="NCBI Taxonomy" id="3048013"/>
    <lineage>
        <taxon>Bacteria</taxon>
        <taxon>Pseudomonadati</taxon>
        <taxon>Bacteroidota</taxon>
        <taxon>Cytophagia</taxon>
        <taxon>Cytophagales</taxon>
        <taxon>Rhodocytophagaceae</taxon>
        <taxon>Xanthocytophaga</taxon>
    </lineage>
</organism>
<evidence type="ECO:0000256" key="1">
    <source>
        <dbReference type="ARBA" id="ARBA00022741"/>
    </source>
</evidence>
<dbReference type="AlphaFoldDB" id="A0AAE3QR80"/>
<dbReference type="Pfam" id="PF07724">
    <property type="entry name" value="AAA_2"/>
    <property type="match status" value="1"/>
</dbReference>
<evidence type="ECO:0000259" key="4">
    <source>
        <dbReference type="SMART" id="SM00382"/>
    </source>
</evidence>
<dbReference type="Proteomes" id="UP001241110">
    <property type="component" value="Unassembled WGS sequence"/>
</dbReference>
<keyword evidence="2" id="KW-0067">ATP-binding</keyword>
<dbReference type="GO" id="GO:0016887">
    <property type="term" value="F:ATP hydrolysis activity"/>
    <property type="evidence" value="ECO:0007669"/>
    <property type="project" value="InterPro"/>
</dbReference>
<keyword evidence="3" id="KW-0143">Chaperone</keyword>
<protein>
    <submittedName>
        <fullName evidence="6">AAA family ATPase</fullName>
    </submittedName>
</protein>
<dbReference type="SMART" id="SM01086">
    <property type="entry name" value="ClpB_D2-small"/>
    <property type="match status" value="1"/>
</dbReference>
<dbReference type="GO" id="GO:0005737">
    <property type="term" value="C:cytoplasm"/>
    <property type="evidence" value="ECO:0007669"/>
    <property type="project" value="TreeGrafter"/>
</dbReference>
<dbReference type="Gene3D" id="1.10.8.60">
    <property type="match status" value="1"/>
</dbReference>
<evidence type="ECO:0000313" key="6">
    <source>
        <dbReference type="EMBL" id="MDJ1482030.1"/>
    </source>
</evidence>
<sequence length="1089" mass="125089">MKILPLHLLIGESLHQSGNRMLFPLHLPGVVRFNTSPQQLAKQVAKAFQENVLKKGLYDQILSYFSNEDLIQDRLNVKLDASMDQLFPELELLFDIFYFQNESLQFIGFVPLLSIESVGKTLDELFINLSENIRLEFIRKKRLQSVATLITTQWFSEVKVHRVPVDLTFYTLAELEKMAEAGKQQILPEVAQKIGSDIVTLVGLTKEYDQLASLLSGYLRNSVVVVGNSGKGKTTLIREFFGKRNHHGLGNVAVWEISAAQLLHRLTSLGSWEEYLAYMCNELRAKGDLLYISNLAELFEVGQYVGNSMSFADYLRDYIARGEITVISECTPEQITQIELKSPGYTALFAQVKIEEMPGHVIQQIVLQKVALASQSKNITVEEIATKEILRLQQWYSPYSGLPGKTIRFLEALLSENEKYSTVSKSDIYARFCQETGMPEFMINPDIPLDIDAMSQFFYKNIYGQEDAIQTVLDVLISIKAAVIRRGKPLASLLFVGPTGVGKTEMAKVLAEFVFGNRQKMIRFDMSEYADYLSVLRLTGDLYASGEGLLTAAVRREPFSVLLFDELEKVHPSFYDLLLQILGEGRLTDSKGRVADFCSTIIILTSNIGARSYQVGTVGFIETKAQKDTAISHFQNEVQNFFRPELFNRLDRILAFAPLERSVIRHIVDREISILKKREGINGRNLVIDIAKDILDYLGREGYNWAYGARFLQRTIQDKIVIPLSGHLNTYEFHVPLDITIDLKENEPHFRINRRNETQLIEQVVEENSELTIIEFTNEVTKQRRNAITIRNGSYYAHFISRLDQLNRKLAKLKDKRQEQKFWQDDVQSKVYHELMTIRDDFDLITQQIQSIESENFLLLNGIEGKTPELYRLFKSWKTQFQNLKIKLVRQENPEFMKCIIGIYGHSGSVMQLADIYRNLSMERGYIVNAFQIWHNNQEIVFTGETWQRFRPYNLYADLKKQPLVYLRFSYDKPIDDNYALVGVELEVTGNLPFLFFKSETGGHNVTTAAGEIRKYQVIVSTQPFDKFKTPGGIHRKNFFEGHKARRQYTPKGLQDTTYDLLTSTNQYEQSLSKVLQHQFNTAIDSYLL</sequence>
<proteinExistence type="predicted"/>
<dbReference type="InterPro" id="IPR003959">
    <property type="entry name" value="ATPase_AAA_core"/>
</dbReference>
<dbReference type="CDD" id="cd19499">
    <property type="entry name" value="RecA-like_ClpB_Hsp104-like"/>
    <property type="match status" value="1"/>
</dbReference>
<evidence type="ECO:0000256" key="2">
    <source>
        <dbReference type="ARBA" id="ARBA00022840"/>
    </source>
</evidence>
<dbReference type="PANTHER" id="PTHR11638">
    <property type="entry name" value="ATP-DEPENDENT CLP PROTEASE"/>
    <property type="match status" value="1"/>
</dbReference>
<evidence type="ECO:0000313" key="7">
    <source>
        <dbReference type="Proteomes" id="UP001241110"/>
    </source>
</evidence>
<accession>A0AAE3QR80</accession>
<gene>
    <name evidence="6" type="ORF">QNI16_16125</name>
</gene>
<dbReference type="SUPFAM" id="SSF52540">
    <property type="entry name" value="P-loop containing nucleoside triphosphate hydrolases"/>
    <property type="match status" value="2"/>
</dbReference>
<comment type="caution">
    <text evidence="6">The sequence shown here is derived from an EMBL/GenBank/DDBJ whole genome shotgun (WGS) entry which is preliminary data.</text>
</comment>
<dbReference type="GO" id="GO:0034605">
    <property type="term" value="P:cellular response to heat"/>
    <property type="evidence" value="ECO:0007669"/>
    <property type="project" value="TreeGrafter"/>
</dbReference>
<dbReference type="Pfam" id="PF10431">
    <property type="entry name" value="ClpB_D2-small"/>
    <property type="match status" value="1"/>
</dbReference>
<dbReference type="SMART" id="SM00382">
    <property type="entry name" value="AAA"/>
    <property type="match status" value="1"/>
</dbReference>
<dbReference type="RefSeq" id="WP_313980616.1">
    <property type="nucleotide sequence ID" value="NZ_JASJOS010000006.1"/>
</dbReference>
<dbReference type="InterPro" id="IPR019489">
    <property type="entry name" value="Clp_ATPase_C"/>
</dbReference>
<feature type="domain" description="Clp ATPase C-terminal" evidence="5">
    <location>
        <begin position="659"/>
        <end position="750"/>
    </location>
</feature>
<dbReference type="InterPro" id="IPR003593">
    <property type="entry name" value="AAA+_ATPase"/>
</dbReference>
<feature type="domain" description="AAA+ ATPase" evidence="4">
    <location>
        <begin position="489"/>
        <end position="660"/>
    </location>
</feature>
<name>A0AAE3QR80_9BACT</name>
<keyword evidence="1" id="KW-0547">Nucleotide-binding</keyword>
<dbReference type="InterPro" id="IPR027417">
    <property type="entry name" value="P-loop_NTPase"/>
</dbReference>
<dbReference type="Gene3D" id="3.40.50.300">
    <property type="entry name" value="P-loop containing nucleotide triphosphate hydrolases"/>
    <property type="match status" value="2"/>
</dbReference>
<dbReference type="InterPro" id="IPR001270">
    <property type="entry name" value="ClpA/B"/>
</dbReference>
<dbReference type="EMBL" id="JASJOS010000006">
    <property type="protein sequence ID" value="MDJ1482030.1"/>
    <property type="molecule type" value="Genomic_DNA"/>
</dbReference>
<dbReference type="InterPro" id="IPR050130">
    <property type="entry name" value="ClpA_ClpB"/>
</dbReference>
<evidence type="ECO:0000256" key="3">
    <source>
        <dbReference type="ARBA" id="ARBA00023186"/>
    </source>
</evidence>
<dbReference type="PANTHER" id="PTHR11638:SF18">
    <property type="entry name" value="HEAT SHOCK PROTEIN 104"/>
    <property type="match status" value="1"/>
</dbReference>
<dbReference type="PRINTS" id="PR00300">
    <property type="entry name" value="CLPPROTEASEA"/>
</dbReference>
<evidence type="ECO:0000259" key="5">
    <source>
        <dbReference type="SMART" id="SM01086"/>
    </source>
</evidence>
<reference evidence="6" key="1">
    <citation type="submission" date="2023-05" db="EMBL/GenBank/DDBJ databases">
        <authorList>
            <person name="Zhang X."/>
        </authorList>
    </citation>
    <scope>NUCLEOTIDE SEQUENCE</scope>
    <source>
        <strain evidence="6">YF14B1</strain>
    </source>
</reference>